<evidence type="ECO:0000256" key="5">
    <source>
        <dbReference type="ARBA" id="ARBA00022692"/>
    </source>
</evidence>
<evidence type="ECO:0000256" key="18">
    <source>
        <dbReference type="ARBA" id="ARBA00051243"/>
    </source>
</evidence>
<dbReference type="InterPro" id="IPR013783">
    <property type="entry name" value="Ig-like_fold"/>
</dbReference>
<evidence type="ECO:0000256" key="7">
    <source>
        <dbReference type="ARBA" id="ARBA00022737"/>
    </source>
</evidence>
<accession>A0A0K0FBM1</accession>
<organism evidence="25 26">
    <name type="scientific">Strongyloides venezuelensis</name>
    <name type="common">Threadworm</name>
    <dbReference type="NCBI Taxonomy" id="75913"/>
    <lineage>
        <taxon>Eukaryota</taxon>
        <taxon>Metazoa</taxon>
        <taxon>Ecdysozoa</taxon>
        <taxon>Nematoda</taxon>
        <taxon>Chromadorea</taxon>
        <taxon>Rhabditida</taxon>
        <taxon>Tylenchina</taxon>
        <taxon>Panagrolaimomorpha</taxon>
        <taxon>Strongyloidoidea</taxon>
        <taxon>Strongyloididae</taxon>
        <taxon>Strongyloides</taxon>
    </lineage>
</organism>
<dbReference type="SMART" id="SM00409">
    <property type="entry name" value="IG"/>
    <property type="match status" value="3"/>
</dbReference>
<feature type="domain" description="Ig-like" evidence="24">
    <location>
        <begin position="359"/>
        <end position="455"/>
    </location>
</feature>
<evidence type="ECO:0000256" key="19">
    <source>
        <dbReference type="PROSITE-ProRule" id="PRU10141"/>
    </source>
</evidence>
<keyword evidence="13" id="KW-0829">Tyrosine-protein kinase</keyword>
<evidence type="ECO:0000259" key="24">
    <source>
        <dbReference type="PROSITE" id="PS50835"/>
    </source>
</evidence>
<reference evidence="26" key="2">
    <citation type="submission" date="2015-08" db="UniProtKB">
        <authorList>
            <consortium name="WormBaseParasite"/>
        </authorList>
    </citation>
    <scope>IDENTIFICATION</scope>
</reference>
<feature type="region of interest" description="Disordered" evidence="20">
    <location>
        <begin position="343"/>
        <end position="364"/>
    </location>
</feature>
<dbReference type="InterPro" id="IPR001245">
    <property type="entry name" value="Ser-Thr/Tyr_kinase_cat_dom"/>
</dbReference>
<evidence type="ECO:0000256" key="10">
    <source>
        <dbReference type="ARBA" id="ARBA00022840"/>
    </source>
</evidence>
<feature type="region of interest" description="Disordered" evidence="20">
    <location>
        <begin position="1221"/>
        <end position="1241"/>
    </location>
</feature>
<evidence type="ECO:0000313" key="25">
    <source>
        <dbReference type="Proteomes" id="UP000035680"/>
    </source>
</evidence>
<feature type="chain" id="PRO_5005329454" description="receptor protein-tyrosine kinase" evidence="22">
    <location>
        <begin position="23"/>
        <end position="1333"/>
    </location>
</feature>
<keyword evidence="10 19" id="KW-0067">ATP-binding</keyword>
<dbReference type="InterPro" id="IPR000719">
    <property type="entry name" value="Prot_kinase_dom"/>
</dbReference>
<evidence type="ECO:0000256" key="15">
    <source>
        <dbReference type="ARBA" id="ARBA00023170"/>
    </source>
</evidence>
<evidence type="ECO:0000256" key="2">
    <source>
        <dbReference type="ARBA" id="ARBA00011902"/>
    </source>
</evidence>
<dbReference type="GO" id="GO:0007169">
    <property type="term" value="P:cell surface receptor protein tyrosine kinase signaling pathway"/>
    <property type="evidence" value="ECO:0007669"/>
    <property type="project" value="TreeGrafter"/>
</dbReference>
<evidence type="ECO:0000256" key="16">
    <source>
        <dbReference type="ARBA" id="ARBA00023180"/>
    </source>
</evidence>
<keyword evidence="11 21" id="KW-1133">Transmembrane helix</keyword>
<dbReference type="FunFam" id="2.60.40.10:FF:000020">
    <property type="entry name" value="Fibroblast growth factor receptor"/>
    <property type="match status" value="1"/>
</dbReference>
<feature type="binding site" evidence="19">
    <location>
        <position position="743"/>
    </location>
    <ligand>
        <name>ATP</name>
        <dbReference type="ChEBI" id="CHEBI:30616"/>
    </ligand>
</feature>
<dbReference type="InterPro" id="IPR003599">
    <property type="entry name" value="Ig_sub"/>
</dbReference>
<feature type="domain" description="Protein kinase" evidence="23">
    <location>
        <begin position="705"/>
        <end position="1011"/>
    </location>
</feature>
<evidence type="ECO:0000256" key="20">
    <source>
        <dbReference type="SAM" id="MobiDB-lite"/>
    </source>
</evidence>
<dbReference type="InterPro" id="IPR020635">
    <property type="entry name" value="Tyr_kinase_cat_dom"/>
</dbReference>
<evidence type="ECO:0000256" key="17">
    <source>
        <dbReference type="ARBA" id="ARBA00023319"/>
    </source>
</evidence>
<keyword evidence="6 22" id="KW-0732">Signal</keyword>
<dbReference type="GO" id="GO:0009653">
    <property type="term" value="P:anatomical structure morphogenesis"/>
    <property type="evidence" value="ECO:0007669"/>
    <property type="project" value="UniProtKB-ARBA"/>
</dbReference>
<evidence type="ECO:0000259" key="23">
    <source>
        <dbReference type="PROSITE" id="PS50011"/>
    </source>
</evidence>
<dbReference type="PROSITE" id="PS50835">
    <property type="entry name" value="IG_LIKE"/>
    <property type="match status" value="3"/>
</dbReference>
<dbReference type="FunFam" id="2.60.40.10:FF:001641">
    <property type="entry name" value="Myoblast growth factor receptor egl-15"/>
    <property type="match status" value="1"/>
</dbReference>
<dbReference type="FunFam" id="2.60.40.10:FF:000016">
    <property type="entry name" value="Fibroblast growth factor receptor"/>
    <property type="match status" value="1"/>
</dbReference>
<keyword evidence="17" id="KW-0393">Immunoglobulin domain</keyword>
<dbReference type="PANTHER" id="PTHR24416:SF550">
    <property type="entry name" value="FIBROBLAST GROWTH FACTOR RECEPTOR HOMOLOG 1-RELATED"/>
    <property type="match status" value="1"/>
</dbReference>
<feature type="region of interest" description="Disordered" evidence="20">
    <location>
        <begin position="1179"/>
        <end position="1203"/>
    </location>
</feature>
<dbReference type="Gene3D" id="2.60.40.10">
    <property type="entry name" value="Immunoglobulins"/>
    <property type="match status" value="3"/>
</dbReference>
<evidence type="ECO:0000256" key="21">
    <source>
        <dbReference type="SAM" id="Phobius"/>
    </source>
</evidence>
<dbReference type="GO" id="GO:0005886">
    <property type="term" value="C:plasma membrane"/>
    <property type="evidence" value="ECO:0007669"/>
    <property type="project" value="TreeGrafter"/>
</dbReference>
<dbReference type="PANTHER" id="PTHR24416">
    <property type="entry name" value="TYROSINE-PROTEIN KINASE RECEPTOR"/>
    <property type="match status" value="1"/>
</dbReference>
<dbReference type="PROSITE" id="PS00107">
    <property type="entry name" value="PROTEIN_KINASE_ATP"/>
    <property type="match status" value="1"/>
</dbReference>
<evidence type="ECO:0000256" key="14">
    <source>
        <dbReference type="ARBA" id="ARBA00023157"/>
    </source>
</evidence>
<dbReference type="InterPro" id="IPR036179">
    <property type="entry name" value="Ig-like_dom_sf"/>
</dbReference>
<feature type="signal peptide" evidence="22">
    <location>
        <begin position="1"/>
        <end position="22"/>
    </location>
</feature>
<dbReference type="InterPro" id="IPR013098">
    <property type="entry name" value="Ig_I-set"/>
</dbReference>
<feature type="compositionally biased region" description="Basic and acidic residues" evidence="20">
    <location>
        <begin position="350"/>
        <end position="364"/>
    </location>
</feature>
<dbReference type="SMART" id="SM00219">
    <property type="entry name" value="TyrKc"/>
    <property type="match status" value="1"/>
</dbReference>
<dbReference type="PROSITE" id="PS50011">
    <property type="entry name" value="PROTEIN_KINASE_DOM"/>
    <property type="match status" value="1"/>
</dbReference>
<dbReference type="InterPro" id="IPR008266">
    <property type="entry name" value="Tyr_kinase_AS"/>
</dbReference>
<name>A0A0K0FBM1_STRVS</name>
<dbReference type="Pfam" id="PF07714">
    <property type="entry name" value="PK_Tyr_Ser-Thr"/>
    <property type="match status" value="1"/>
</dbReference>
<dbReference type="Pfam" id="PF07679">
    <property type="entry name" value="I-set"/>
    <property type="match status" value="2"/>
</dbReference>
<evidence type="ECO:0000256" key="13">
    <source>
        <dbReference type="ARBA" id="ARBA00023137"/>
    </source>
</evidence>
<keyword evidence="7" id="KW-0677">Repeat</keyword>
<dbReference type="Pfam" id="PF13927">
    <property type="entry name" value="Ig_3"/>
    <property type="match status" value="1"/>
</dbReference>
<protein>
    <recommendedName>
        <fullName evidence="2">receptor protein-tyrosine kinase</fullName>
        <ecNumber evidence="2">2.7.10.1</ecNumber>
    </recommendedName>
</protein>
<dbReference type="InterPro" id="IPR050122">
    <property type="entry name" value="RTK"/>
</dbReference>
<comment type="subcellular location">
    <subcellularLocation>
        <location evidence="1">Membrane</location>
        <topology evidence="1">Single-pass membrane protein</topology>
    </subcellularLocation>
</comment>
<dbReference type="WBParaSite" id="SVE_0623300.1">
    <property type="protein sequence ID" value="SVE_0623300.1"/>
    <property type="gene ID" value="SVE_0623300"/>
</dbReference>
<keyword evidence="9" id="KW-0418">Kinase</keyword>
<dbReference type="InterPro" id="IPR017441">
    <property type="entry name" value="Protein_kinase_ATP_BS"/>
</dbReference>
<dbReference type="InterPro" id="IPR007110">
    <property type="entry name" value="Ig-like_dom"/>
</dbReference>
<reference evidence="25" key="1">
    <citation type="submission" date="2014-07" db="EMBL/GenBank/DDBJ databases">
        <authorList>
            <person name="Martin A.A"/>
            <person name="De Silva N."/>
        </authorList>
    </citation>
    <scope>NUCLEOTIDE SEQUENCE</scope>
</reference>
<sequence>MFHTILLAGFILILNNFSSLFGLRFENSLFAEGPPRFEKIAKLTHDVLLGESVKLDCSALARPAPSIHWYRNDIFLTYNMLKSDERLQEKKMTLEINGIEVKDQGKWACKAWNSQGYIFRNFTIEVIDYCDYYKKEGINPSIVPLECICLWLTLHERITEEDVWVDINKTDCLPHKDFIKRNIQNLNTGMEVKEDEEETKSTLGYVTKTYESYANKLLPAIHTTTPHPKKEPKHDNIDDDPLEHEAVPLTTDPIKLFDIISVGGDNLEYDKLFPDIIDLNRLFYYRKNLVGWNYLTLNDKIKRAKEILGKQPDIQETGVVDDSDESLFDPSLLDKNYLTQPTKNQPKYKGYNEGERTKPYFKGKNDSENMKEHIVIPAGKTINLPCKAFGVPEPDTVWFRNYKLIMGGTTRPTGSIYKKRKWSLQIEDISDADSGTFICEAFNSQGSAKKTYIVEVVDRLRTKPIMVPGILQSQSIDTNKTVNFTCRYISDLTPHIMWVKLKKNTDHDFVVFNHTSPKYKFNYTDVMENPRATIIDGIDTTTLLINNVTIEDKGVYACLIGNSLGFTMDMANLTVNEFHTYIIKTLDPSNVNISPYIIYASIIGLILFALVISSGIYCWLTRKKNADQFKVFNPDDVNVGVKKIVSIVPKKVNNCDPNWSDFTSSYEISIRQVLSKHHCVNNDVPGLANYEAETDPKWEIDRNRLQMLSILGEGAFGQVWKGLLTQKTPKGGKGETIPVAVKKLKRDAQEKEFVDLIGEMQTFKSIGHHENILSLLGCCTGRGPLLMVLQLCKYGNLRDFLRSHRPNEVREANERRIQGIKNELDVFDTSTVNYLKPLDGSDNEPVQSLTQRHLVQFALQIASGMEHLAKRKIIHRDLAARNVLVADNYVLKISDFGLSRDINLNNYYRKKENGRLPIKWMALEALDSLVYTLASDVWSFGILLWEIMTLGGTPYPTIDMAKLFTILKKGYRMEAPHNCPQEIYNVMQACWQEKPDDRPNFTAIIDYFQWMIKNDDALQRGEIIEYESSDDENKDETNALLPKVDNKNLLKKTKLIRGLDEVVVIEPEDVRRNRMTEAMTARASEIFRSPGIIENAFDIDSSEGNSPWYNGGDHEMSPGSRKRIRRDSSPLHYIQTQSSPPPLPPRLGRPEREKHKLSNEIYNNHPVIPTILPKINEELESSRASKKSSSESSSGSNETEKSNSISQYYNTNMRGKDIKLHQPSELSSSRQSSSRKILNKKSNSSNELILTSTNLVDLKRWKFEETKYVHSCESSSGRGSSNGISGYYEDIEENNYGNGIYHPGKVYTTDYYTIINYNAKLMKKHEYLNTNIN</sequence>
<dbReference type="EC" id="2.7.10.1" evidence="2"/>
<feature type="domain" description="Ig-like" evidence="24">
    <location>
        <begin position="35"/>
        <end position="125"/>
    </location>
</feature>
<keyword evidence="5 21" id="KW-0812">Transmembrane</keyword>
<feature type="compositionally biased region" description="Low complexity" evidence="20">
    <location>
        <begin position="1224"/>
        <end position="1234"/>
    </location>
</feature>
<dbReference type="Proteomes" id="UP000035680">
    <property type="component" value="Unassembled WGS sequence"/>
</dbReference>
<proteinExistence type="predicted"/>
<dbReference type="Gene3D" id="1.10.510.10">
    <property type="entry name" value="Transferase(Phosphotransferase) domain 1"/>
    <property type="match status" value="1"/>
</dbReference>
<dbReference type="GO" id="GO:0004714">
    <property type="term" value="F:transmembrane receptor protein tyrosine kinase activity"/>
    <property type="evidence" value="ECO:0007669"/>
    <property type="project" value="UniProtKB-EC"/>
</dbReference>
<dbReference type="InterPro" id="IPR003598">
    <property type="entry name" value="Ig_sub2"/>
</dbReference>
<keyword evidence="16" id="KW-0325">Glycoprotein</keyword>
<evidence type="ECO:0000256" key="4">
    <source>
        <dbReference type="ARBA" id="ARBA00022679"/>
    </source>
</evidence>
<dbReference type="STRING" id="75913.A0A0K0FBM1"/>
<evidence type="ECO:0000256" key="11">
    <source>
        <dbReference type="ARBA" id="ARBA00022989"/>
    </source>
</evidence>
<feature type="domain" description="Ig-like" evidence="24">
    <location>
        <begin position="464"/>
        <end position="574"/>
    </location>
</feature>
<comment type="catalytic activity">
    <reaction evidence="18">
        <text>L-tyrosyl-[protein] + ATP = O-phospho-L-tyrosyl-[protein] + ADP + H(+)</text>
        <dbReference type="Rhea" id="RHEA:10596"/>
        <dbReference type="Rhea" id="RHEA-COMP:10136"/>
        <dbReference type="Rhea" id="RHEA-COMP:20101"/>
        <dbReference type="ChEBI" id="CHEBI:15378"/>
        <dbReference type="ChEBI" id="CHEBI:30616"/>
        <dbReference type="ChEBI" id="CHEBI:46858"/>
        <dbReference type="ChEBI" id="CHEBI:61978"/>
        <dbReference type="ChEBI" id="CHEBI:456216"/>
        <dbReference type="EC" id="2.7.10.1"/>
    </reaction>
</comment>
<keyword evidence="14" id="KW-1015">Disulfide bond</keyword>
<feature type="region of interest" description="Disordered" evidence="20">
    <location>
        <begin position="1099"/>
        <end position="1152"/>
    </location>
</feature>
<evidence type="ECO:0000256" key="1">
    <source>
        <dbReference type="ARBA" id="ARBA00004167"/>
    </source>
</evidence>
<dbReference type="GO" id="GO:0005524">
    <property type="term" value="F:ATP binding"/>
    <property type="evidence" value="ECO:0007669"/>
    <property type="project" value="UniProtKB-UniRule"/>
</dbReference>
<dbReference type="SMART" id="SM00408">
    <property type="entry name" value="IGc2"/>
    <property type="match status" value="3"/>
</dbReference>
<evidence type="ECO:0000256" key="6">
    <source>
        <dbReference type="ARBA" id="ARBA00022729"/>
    </source>
</evidence>
<keyword evidence="12 21" id="KW-0472">Membrane</keyword>
<evidence type="ECO:0000256" key="22">
    <source>
        <dbReference type="SAM" id="SignalP"/>
    </source>
</evidence>
<keyword evidence="15" id="KW-0675">Receptor</keyword>
<dbReference type="SUPFAM" id="SSF48726">
    <property type="entry name" value="Immunoglobulin"/>
    <property type="match status" value="3"/>
</dbReference>
<feature type="transmembrane region" description="Helical" evidence="21">
    <location>
        <begin position="596"/>
        <end position="620"/>
    </location>
</feature>
<dbReference type="PRINTS" id="PR00109">
    <property type="entry name" value="TYRKINASE"/>
</dbReference>
<dbReference type="InterPro" id="IPR011009">
    <property type="entry name" value="Kinase-like_dom_sf"/>
</dbReference>
<evidence type="ECO:0000313" key="26">
    <source>
        <dbReference type="WBParaSite" id="SVE_0623300.1"/>
    </source>
</evidence>
<dbReference type="Gene3D" id="3.30.200.20">
    <property type="entry name" value="Phosphorylase Kinase, domain 1"/>
    <property type="match status" value="1"/>
</dbReference>
<keyword evidence="8 19" id="KW-0547">Nucleotide-binding</keyword>
<evidence type="ECO:0000256" key="3">
    <source>
        <dbReference type="ARBA" id="ARBA00022553"/>
    </source>
</evidence>
<dbReference type="PROSITE" id="PS00109">
    <property type="entry name" value="PROTEIN_KINASE_TYR"/>
    <property type="match status" value="1"/>
</dbReference>
<keyword evidence="4" id="KW-0808">Transferase</keyword>
<evidence type="ECO:0000256" key="8">
    <source>
        <dbReference type="ARBA" id="ARBA00022741"/>
    </source>
</evidence>
<keyword evidence="3" id="KW-0597">Phosphoprotein</keyword>
<dbReference type="SUPFAM" id="SSF56112">
    <property type="entry name" value="Protein kinase-like (PK-like)"/>
    <property type="match status" value="1"/>
</dbReference>
<keyword evidence="25" id="KW-1185">Reference proteome</keyword>
<evidence type="ECO:0000256" key="12">
    <source>
        <dbReference type="ARBA" id="ARBA00023136"/>
    </source>
</evidence>
<evidence type="ECO:0000256" key="9">
    <source>
        <dbReference type="ARBA" id="ARBA00022777"/>
    </source>
</evidence>
<dbReference type="GO" id="GO:0043235">
    <property type="term" value="C:receptor complex"/>
    <property type="evidence" value="ECO:0007669"/>
    <property type="project" value="TreeGrafter"/>
</dbReference>